<reference evidence="4" key="1">
    <citation type="submission" date="2022-11" db="UniProtKB">
        <authorList>
            <consortium name="WormBaseParasite"/>
        </authorList>
    </citation>
    <scope>IDENTIFICATION</scope>
</reference>
<dbReference type="AlphaFoldDB" id="A0A915C2C3"/>
<dbReference type="Gene3D" id="3.30.710.10">
    <property type="entry name" value="Potassium Channel Kv1.1, Chain A"/>
    <property type="match status" value="1"/>
</dbReference>
<dbReference type="InterPro" id="IPR011333">
    <property type="entry name" value="SKP1/BTB/POZ_sf"/>
</dbReference>
<feature type="compositionally biased region" description="Basic residues" evidence="1">
    <location>
        <begin position="205"/>
        <end position="216"/>
    </location>
</feature>
<dbReference type="PANTHER" id="PTHR22743:SF171">
    <property type="entry name" value="BTB DOMAIN-CONTAINING PROTEIN"/>
    <property type="match status" value="1"/>
</dbReference>
<dbReference type="PANTHER" id="PTHR22743">
    <property type="entry name" value="MEPRIN/TRAF-LIKE MATH FAMILY-C.ELEGANS"/>
    <property type="match status" value="1"/>
</dbReference>
<dbReference type="InterPro" id="IPR000210">
    <property type="entry name" value="BTB/POZ_dom"/>
</dbReference>
<feature type="region of interest" description="Disordered" evidence="1">
    <location>
        <begin position="157"/>
        <end position="220"/>
    </location>
</feature>
<keyword evidence="3" id="KW-1185">Reference proteome</keyword>
<dbReference type="Pfam" id="PF00651">
    <property type="entry name" value="BTB"/>
    <property type="match status" value="1"/>
</dbReference>
<organism evidence="3 4">
    <name type="scientific">Parascaris univalens</name>
    <name type="common">Nematode worm</name>
    <dbReference type="NCBI Taxonomy" id="6257"/>
    <lineage>
        <taxon>Eukaryota</taxon>
        <taxon>Metazoa</taxon>
        <taxon>Ecdysozoa</taxon>
        <taxon>Nematoda</taxon>
        <taxon>Chromadorea</taxon>
        <taxon>Rhabditida</taxon>
        <taxon>Spirurina</taxon>
        <taxon>Ascaridomorpha</taxon>
        <taxon>Ascaridoidea</taxon>
        <taxon>Ascarididae</taxon>
        <taxon>Parascaris</taxon>
    </lineage>
</organism>
<name>A0A915C2C3_PARUN</name>
<dbReference type="InterPro" id="IPR052664">
    <property type="entry name" value="BTB-MATH_domain_protein"/>
</dbReference>
<protein>
    <submittedName>
        <fullName evidence="4">BTB domain-containing protein</fullName>
    </submittedName>
</protein>
<feature type="domain" description="BTB" evidence="2">
    <location>
        <begin position="231"/>
        <end position="346"/>
    </location>
</feature>
<proteinExistence type="predicted"/>
<evidence type="ECO:0000256" key="1">
    <source>
        <dbReference type="SAM" id="MobiDB-lite"/>
    </source>
</evidence>
<dbReference type="Proteomes" id="UP000887569">
    <property type="component" value="Unplaced"/>
</dbReference>
<evidence type="ECO:0000313" key="4">
    <source>
        <dbReference type="WBParaSite" id="PgR081_g002_t01"/>
    </source>
</evidence>
<dbReference type="WBParaSite" id="PgR081_g002_t01">
    <property type="protein sequence ID" value="PgR081_g002_t01"/>
    <property type="gene ID" value="PgR081_g002"/>
</dbReference>
<evidence type="ECO:0000313" key="3">
    <source>
        <dbReference type="Proteomes" id="UP000887569"/>
    </source>
</evidence>
<sequence>MANFVKKMLVRTKSRSKSPAKYTNNDFQQWTNSAENGRYQMPYYPYNYHRSTFEDNVYGGSVNQPSSSPTIRAPLAVPEVSLLGLSAQYNRSSPPLSTTTNEEPIWNTMTSQASQTSIGSHRSELHTANRAVDHKETSESLQILDAREPRSQYPHFQSNLTLDSQKSHDSLRRPDYGTLEGIHMSRPRSNSPIKAPRTTLEGFQKKSRSKSPHKKSSQINTTLDYLSPQCQSEGCSAAIIVQDTRFLVCKHQLSHASDYFRSLFLANKSLPISGAYQSSMNEFAIVVSSFVHPPPATQFRWFLECAIQAPVLKDITDDTLETCMRLSKRFRAQGLEMRCARYIQDNVNKKVPMVALCWLNWVLKHKFDRATHDACLPCVASSSLNCLEQHRNMITEKLLADLLAAKLRTLYDQAVNVFQTIHSMDHFYVDVERCPRCNRQREQGKVRVYASPCKKLLGCERCMKDCGCEIATKERQYLQAFYQCKHGLTALNDNTPDCQCQLSSLANYLSKANASPSENPLTNGPPS</sequence>
<dbReference type="SUPFAM" id="SSF54695">
    <property type="entry name" value="POZ domain"/>
    <property type="match status" value="1"/>
</dbReference>
<evidence type="ECO:0000259" key="2">
    <source>
        <dbReference type="Pfam" id="PF00651"/>
    </source>
</evidence>
<accession>A0A915C2C3</accession>
<feature type="compositionally biased region" description="Basic and acidic residues" evidence="1">
    <location>
        <begin position="165"/>
        <end position="175"/>
    </location>
</feature>